<proteinExistence type="predicted"/>
<dbReference type="AlphaFoldDB" id="A0A117PIW2"/>
<keyword evidence="2" id="KW-1185">Reference proteome</keyword>
<evidence type="ECO:0000313" key="2">
    <source>
        <dbReference type="Proteomes" id="UP000054024"/>
    </source>
</evidence>
<protein>
    <submittedName>
        <fullName evidence="1">Uncharacterized protein</fullName>
    </submittedName>
</protein>
<reference evidence="1 2" key="1">
    <citation type="submission" date="2015-10" db="EMBL/GenBank/DDBJ databases">
        <title>Draft genome sequence of Streptomyces curacoi DSM 40107, type strain for the species Streptomyces curacoi.</title>
        <authorList>
            <person name="Ruckert C."/>
            <person name="Winkler A."/>
            <person name="Kalinowski J."/>
            <person name="Kampfer P."/>
            <person name="Glaeser S."/>
        </authorList>
    </citation>
    <scope>NUCLEOTIDE SEQUENCE [LARGE SCALE GENOMIC DNA]</scope>
    <source>
        <strain evidence="1 2">DSM 40107</strain>
    </source>
</reference>
<dbReference type="OrthoDB" id="4241603at2"/>
<gene>
    <name evidence="1" type="ORF">AQI70_05085</name>
</gene>
<dbReference type="RefSeq" id="WP_062144649.1">
    <property type="nucleotide sequence ID" value="NZ_KQ947984.1"/>
</dbReference>
<name>A0A117PIW2_9ACTN</name>
<sequence length="76" mass="8800">MRTRKLDCPTCGTMQVFRFLDDEEKAAVREREGPRFFVGNLWRCTAKGCLTYYPQFNKAGYGLLPERFRAEEAAGE</sequence>
<organism evidence="1 2">
    <name type="scientific">Streptomyces curacoi</name>
    <dbReference type="NCBI Taxonomy" id="146536"/>
    <lineage>
        <taxon>Bacteria</taxon>
        <taxon>Bacillati</taxon>
        <taxon>Actinomycetota</taxon>
        <taxon>Actinomycetes</taxon>
        <taxon>Kitasatosporales</taxon>
        <taxon>Streptomycetaceae</taxon>
        <taxon>Streptomyces</taxon>
    </lineage>
</organism>
<evidence type="ECO:0000313" key="1">
    <source>
        <dbReference type="EMBL" id="KUM80441.1"/>
    </source>
</evidence>
<dbReference type="EMBL" id="LMWJ01000003">
    <property type="protein sequence ID" value="KUM80441.1"/>
    <property type="molecule type" value="Genomic_DNA"/>
</dbReference>
<dbReference type="STRING" id="146536.AQI70_05085"/>
<accession>A0A117PIW2</accession>
<dbReference type="Proteomes" id="UP000054024">
    <property type="component" value="Unassembled WGS sequence"/>
</dbReference>
<comment type="caution">
    <text evidence="1">The sequence shown here is derived from an EMBL/GenBank/DDBJ whole genome shotgun (WGS) entry which is preliminary data.</text>
</comment>